<sequence>MFRSGIRPIRTCGGTEGTDFASVPHLVRKDIHNHHKIKKYATLCLTLLVIVPCFCGRCLFACV</sequence>
<accession>A0A8I6Y977</accession>
<protein>
    <submittedName>
        <fullName evidence="2">Uncharacterized protein</fullName>
    </submittedName>
</protein>
<dbReference type="EnsemblPlants" id="HORVU.MOREX.r3.7HG0652350.1">
    <property type="protein sequence ID" value="HORVU.MOREX.r3.7HG0652350.1.CDS1"/>
    <property type="gene ID" value="HORVU.MOREX.r3.7HG0652350"/>
</dbReference>
<organism evidence="2 3">
    <name type="scientific">Hordeum vulgare subsp. vulgare</name>
    <name type="common">Domesticated barley</name>
    <dbReference type="NCBI Taxonomy" id="112509"/>
    <lineage>
        <taxon>Eukaryota</taxon>
        <taxon>Viridiplantae</taxon>
        <taxon>Streptophyta</taxon>
        <taxon>Embryophyta</taxon>
        <taxon>Tracheophyta</taxon>
        <taxon>Spermatophyta</taxon>
        <taxon>Magnoliopsida</taxon>
        <taxon>Liliopsida</taxon>
        <taxon>Poales</taxon>
        <taxon>Poaceae</taxon>
        <taxon>BOP clade</taxon>
        <taxon>Pooideae</taxon>
        <taxon>Triticodae</taxon>
        <taxon>Triticeae</taxon>
        <taxon>Hordeinae</taxon>
        <taxon>Hordeum</taxon>
    </lineage>
</organism>
<dbReference type="Gramene" id="HORVU.MOREX.r2.7HG0541420.1">
    <property type="protein sequence ID" value="HORVU.MOREX.r2.7HG0541420.1.CDS.1"/>
    <property type="gene ID" value="HORVU.MOREX.r2.7HG0541420"/>
</dbReference>
<evidence type="ECO:0000256" key="1">
    <source>
        <dbReference type="SAM" id="Phobius"/>
    </source>
</evidence>
<dbReference type="Proteomes" id="UP000011116">
    <property type="component" value="Chromosome 7H"/>
</dbReference>
<keyword evidence="1" id="KW-1133">Transmembrane helix</keyword>
<evidence type="ECO:0000313" key="2">
    <source>
        <dbReference type="EnsemblPlants" id="HORVU.MOREX.r3.7HG0652350.1.CDS1"/>
    </source>
</evidence>
<name>A0A8I6Y977_HORVV</name>
<evidence type="ECO:0000313" key="3">
    <source>
        <dbReference type="Proteomes" id="UP000011116"/>
    </source>
</evidence>
<reference evidence="2" key="2">
    <citation type="submission" date="2020-10" db="EMBL/GenBank/DDBJ databases">
        <authorList>
            <person name="Scholz U."/>
            <person name="Mascher M."/>
            <person name="Fiebig A."/>
        </authorList>
    </citation>
    <scope>NUCLEOTIDE SEQUENCE [LARGE SCALE GENOMIC DNA]</scope>
    <source>
        <strain evidence="2">cv. Morex</strain>
    </source>
</reference>
<keyword evidence="3" id="KW-1185">Reference proteome</keyword>
<feature type="transmembrane region" description="Helical" evidence="1">
    <location>
        <begin position="40"/>
        <end position="60"/>
    </location>
</feature>
<keyword evidence="1" id="KW-0812">Transmembrane</keyword>
<proteinExistence type="predicted"/>
<reference evidence="3" key="1">
    <citation type="journal article" date="2012" name="Nature">
        <title>A physical, genetic and functional sequence assembly of the barley genome.</title>
        <authorList>
            <consortium name="The International Barley Genome Sequencing Consortium"/>
            <person name="Mayer K.F."/>
            <person name="Waugh R."/>
            <person name="Brown J.W."/>
            <person name="Schulman A."/>
            <person name="Langridge P."/>
            <person name="Platzer M."/>
            <person name="Fincher G.B."/>
            <person name="Muehlbauer G.J."/>
            <person name="Sato K."/>
            <person name="Close T.J."/>
            <person name="Wise R.P."/>
            <person name="Stein N."/>
        </authorList>
    </citation>
    <scope>NUCLEOTIDE SEQUENCE [LARGE SCALE GENOMIC DNA]</scope>
    <source>
        <strain evidence="3">cv. Morex</strain>
    </source>
</reference>
<dbReference type="AlphaFoldDB" id="A0A8I6Y977"/>
<dbReference type="Gramene" id="HORVU.MOREX.r3.7HG0652350.1">
    <property type="protein sequence ID" value="HORVU.MOREX.r3.7HG0652350.1.CDS1"/>
    <property type="gene ID" value="HORVU.MOREX.r3.7HG0652350"/>
</dbReference>
<keyword evidence="1" id="KW-0472">Membrane</keyword>
<reference evidence="2" key="3">
    <citation type="submission" date="2022-01" db="UniProtKB">
        <authorList>
            <consortium name="EnsemblPlants"/>
        </authorList>
    </citation>
    <scope>IDENTIFICATION</scope>
    <source>
        <strain evidence="2">subsp. vulgare</strain>
    </source>
</reference>